<dbReference type="OrthoDB" id="1326170at2759"/>
<organism evidence="3 4">
    <name type="scientific">Solanum commersonii</name>
    <name type="common">Commerson's wild potato</name>
    <name type="synonym">Commerson's nightshade</name>
    <dbReference type="NCBI Taxonomy" id="4109"/>
    <lineage>
        <taxon>Eukaryota</taxon>
        <taxon>Viridiplantae</taxon>
        <taxon>Streptophyta</taxon>
        <taxon>Embryophyta</taxon>
        <taxon>Tracheophyta</taxon>
        <taxon>Spermatophyta</taxon>
        <taxon>Magnoliopsida</taxon>
        <taxon>eudicotyledons</taxon>
        <taxon>Gunneridae</taxon>
        <taxon>Pentapetalae</taxon>
        <taxon>asterids</taxon>
        <taxon>lamiids</taxon>
        <taxon>Solanales</taxon>
        <taxon>Solanaceae</taxon>
        <taxon>Solanoideae</taxon>
        <taxon>Solaneae</taxon>
        <taxon>Solanum</taxon>
    </lineage>
</organism>
<feature type="domain" description="Putative plant transposon protein" evidence="2">
    <location>
        <begin position="100"/>
        <end position="154"/>
    </location>
</feature>
<dbReference type="InterPro" id="IPR046796">
    <property type="entry name" value="Transposase_32_dom"/>
</dbReference>
<name>A0A9J6B4K6_SOLCO</name>
<feature type="region of interest" description="Disordered" evidence="1">
    <location>
        <begin position="30"/>
        <end position="104"/>
    </location>
</feature>
<protein>
    <recommendedName>
        <fullName evidence="2">Putative plant transposon protein domain-containing protein</fullName>
    </recommendedName>
</protein>
<feature type="compositionally biased region" description="Polar residues" evidence="1">
    <location>
        <begin position="60"/>
        <end position="79"/>
    </location>
</feature>
<dbReference type="Proteomes" id="UP000824120">
    <property type="component" value="Chromosome 1"/>
</dbReference>
<proteinExistence type="predicted"/>
<evidence type="ECO:0000313" key="4">
    <source>
        <dbReference type="Proteomes" id="UP000824120"/>
    </source>
</evidence>
<keyword evidence="4" id="KW-1185">Reference proteome</keyword>
<dbReference type="AlphaFoldDB" id="A0A9J6B4K6"/>
<accession>A0A9J6B4K6</accession>
<sequence>MREEASFEVRFESFLRLNCRVFRKDRHGSIAKSAHGSGSESSHASGSESAHVEGLIAKSTIGSGDNEQAASSDKATSLDSVPGPRNDDPTPVDGEPNRWVSPTKADNQLTWDRAVMVAALVAGLEIDFARILLAEIHERVFKSSTTYLFPCLIF</sequence>
<comment type="caution">
    <text evidence="3">The sequence shown here is derived from an EMBL/GenBank/DDBJ whole genome shotgun (WGS) entry which is preliminary data.</text>
</comment>
<dbReference type="Pfam" id="PF20167">
    <property type="entry name" value="Transposase_32"/>
    <property type="match status" value="1"/>
</dbReference>
<evidence type="ECO:0000259" key="2">
    <source>
        <dbReference type="Pfam" id="PF20167"/>
    </source>
</evidence>
<dbReference type="EMBL" id="JACXVP010000001">
    <property type="protein sequence ID" value="KAG5631530.1"/>
    <property type="molecule type" value="Genomic_DNA"/>
</dbReference>
<reference evidence="3 4" key="1">
    <citation type="submission" date="2020-09" db="EMBL/GenBank/DDBJ databases">
        <title>De no assembly of potato wild relative species, Solanum commersonii.</title>
        <authorList>
            <person name="Cho K."/>
        </authorList>
    </citation>
    <scope>NUCLEOTIDE SEQUENCE [LARGE SCALE GENOMIC DNA]</scope>
    <source>
        <strain evidence="3">LZ3.2</strain>
        <tissue evidence="3">Leaf</tissue>
    </source>
</reference>
<evidence type="ECO:0000313" key="3">
    <source>
        <dbReference type="EMBL" id="KAG5631530.1"/>
    </source>
</evidence>
<feature type="compositionally biased region" description="Low complexity" evidence="1">
    <location>
        <begin position="33"/>
        <end position="49"/>
    </location>
</feature>
<evidence type="ECO:0000256" key="1">
    <source>
        <dbReference type="SAM" id="MobiDB-lite"/>
    </source>
</evidence>
<gene>
    <name evidence="3" type="ORF">H5410_003247</name>
</gene>